<proteinExistence type="inferred from homology"/>
<feature type="compositionally biased region" description="Basic and acidic residues" evidence="6">
    <location>
        <begin position="195"/>
        <end position="212"/>
    </location>
</feature>
<dbReference type="Pfam" id="PF02361">
    <property type="entry name" value="CbiQ"/>
    <property type="match status" value="1"/>
</dbReference>
<dbReference type="OrthoDB" id="5868344at2"/>
<dbReference type="InterPro" id="IPR003339">
    <property type="entry name" value="ABC/ECF_trnsptr_transmembrane"/>
</dbReference>
<evidence type="ECO:0000256" key="2">
    <source>
        <dbReference type="ARBA" id="ARBA00008564"/>
    </source>
</evidence>
<feature type="transmembrane region" description="Helical" evidence="7">
    <location>
        <begin position="99"/>
        <end position="119"/>
    </location>
</feature>
<evidence type="ECO:0000256" key="4">
    <source>
        <dbReference type="ARBA" id="ARBA00022989"/>
    </source>
</evidence>
<keyword evidence="4 7" id="KW-1133">Transmembrane helix</keyword>
<dbReference type="AlphaFoldDB" id="A0A2T5V9H8"/>
<dbReference type="RefSeq" id="WP_107990022.1">
    <property type="nucleotide sequence ID" value="NZ_QAYG01000004.1"/>
</dbReference>
<feature type="transmembrane region" description="Helical" evidence="7">
    <location>
        <begin position="12"/>
        <end position="34"/>
    </location>
</feature>
<evidence type="ECO:0000256" key="7">
    <source>
        <dbReference type="SAM" id="Phobius"/>
    </source>
</evidence>
<keyword evidence="9" id="KW-1185">Reference proteome</keyword>
<dbReference type="EMBL" id="QAYG01000004">
    <property type="protein sequence ID" value="PTW60400.1"/>
    <property type="molecule type" value="Genomic_DNA"/>
</dbReference>
<accession>A0A2T5V9H8</accession>
<organism evidence="8 9">
    <name type="scientific">Breoghania corrubedonensis</name>
    <dbReference type="NCBI Taxonomy" id="665038"/>
    <lineage>
        <taxon>Bacteria</taxon>
        <taxon>Pseudomonadati</taxon>
        <taxon>Pseudomonadota</taxon>
        <taxon>Alphaproteobacteria</taxon>
        <taxon>Hyphomicrobiales</taxon>
        <taxon>Stappiaceae</taxon>
        <taxon>Breoghania</taxon>
    </lineage>
</organism>
<evidence type="ECO:0000313" key="8">
    <source>
        <dbReference type="EMBL" id="PTW60400.1"/>
    </source>
</evidence>
<evidence type="ECO:0000313" key="9">
    <source>
        <dbReference type="Proteomes" id="UP000244081"/>
    </source>
</evidence>
<dbReference type="PANTHER" id="PTHR33514">
    <property type="entry name" value="PROTEIN ABCI12, CHLOROPLASTIC"/>
    <property type="match status" value="1"/>
</dbReference>
<evidence type="ECO:0000256" key="1">
    <source>
        <dbReference type="ARBA" id="ARBA00004141"/>
    </source>
</evidence>
<evidence type="ECO:0000256" key="5">
    <source>
        <dbReference type="ARBA" id="ARBA00023136"/>
    </source>
</evidence>
<protein>
    <submittedName>
        <fullName evidence="8">Biotin transport system permease protein</fullName>
    </submittedName>
</protein>
<feature type="transmembrane region" description="Helical" evidence="7">
    <location>
        <begin position="71"/>
        <end position="93"/>
    </location>
</feature>
<evidence type="ECO:0000256" key="3">
    <source>
        <dbReference type="ARBA" id="ARBA00022692"/>
    </source>
</evidence>
<comment type="subcellular location">
    <subcellularLocation>
        <location evidence="1">Membrane</location>
        <topology evidence="1">Multi-pass membrane protein</topology>
    </subcellularLocation>
</comment>
<gene>
    <name evidence="8" type="ORF">C8N35_10423</name>
</gene>
<dbReference type="Proteomes" id="UP000244081">
    <property type="component" value="Unassembled WGS sequence"/>
</dbReference>
<sequence length="232" mass="25163">MTRPRDPFASTLIHRLPAGLKLGVLAVAGTGVLYLDDWRLIALAMVVTLALYRFAGLSMRQAYLQLKPMQWILALLFVAQGFMLSWGMAAAIVLRVAALVLLAMLVTLTTRTDALIAAVERALGPLRRFGVNPAKVGLAFSLALRFIPVIGAQAQEIRDAQRARGLGANPIALALPLVLRTLRMASDVADAIEARSPYDDDELPPRFVEKAKSTQSRTTCKDNKAPLETSST</sequence>
<dbReference type="PANTHER" id="PTHR33514:SF13">
    <property type="entry name" value="PROTEIN ABCI12, CHLOROPLASTIC"/>
    <property type="match status" value="1"/>
</dbReference>
<comment type="caution">
    <text evidence="8">The sequence shown here is derived from an EMBL/GenBank/DDBJ whole genome shotgun (WGS) entry which is preliminary data.</text>
</comment>
<reference evidence="8 9" key="1">
    <citation type="submission" date="2018-04" db="EMBL/GenBank/DDBJ databases">
        <title>Genomic Encyclopedia of Archaeal and Bacterial Type Strains, Phase II (KMG-II): from individual species to whole genera.</title>
        <authorList>
            <person name="Goeker M."/>
        </authorList>
    </citation>
    <scope>NUCLEOTIDE SEQUENCE [LARGE SCALE GENOMIC DNA]</scope>
    <source>
        <strain evidence="8 9">DSM 23382</strain>
    </source>
</reference>
<dbReference type="CDD" id="cd16914">
    <property type="entry name" value="EcfT"/>
    <property type="match status" value="1"/>
</dbReference>
<dbReference type="GO" id="GO:0005886">
    <property type="term" value="C:plasma membrane"/>
    <property type="evidence" value="ECO:0007669"/>
    <property type="project" value="TreeGrafter"/>
</dbReference>
<comment type="similarity">
    <text evidence="2">Belongs to the CbiQ family.</text>
</comment>
<keyword evidence="5 7" id="KW-0472">Membrane</keyword>
<name>A0A2T5V9H8_9HYPH</name>
<feature type="transmembrane region" description="Helical" evidence="7">
    <location>
        <begin position="40"/>
        <end position="59"/>
    </location>
</feature>
<keyword evidence="3 7" id="KW-0812">Transmembrane</keyword>
<evidence type="ECO:0000256" key="6">
    <source>
        <dbReference type="SAM" id="MobiDB-lite"/>
    </source>
</evidence>
<feature type="region of interest" description="Disordered" evidence="6">
    <location>
        <begin position="195"/>
        <end position="232"/>
    </location>
</feature>